<protein>
    <submittedName>
        <fullName evidence="1">DUF2848 family protein</fullName>
    </submittedName>
</protein>
<dbReference type="EMBL" id="JAWDIP010000003">
    <property type="protein sequence ID" value="MDY0393737.1"/>
    <property type="molecule type" value="Genomic_DNA"/>
</dbReference>
<dbReference type="RefSeq" id="WP_390357475.1">
    <property type="nucleotide sequence ID" value="NZ_JBHUIZ010000015.1"/>
</dbReference>
<comment type="caution">
    <text evidence="1">The sequence shown here is derived from an EMBL/GenBank/DDBJ whole genome shotgun (WGS) entry which is preliminary data.</text>
</comment>
<dbReference type="Proteomes" id="UP001281447">
    <property type="component" value="Unassembled WGS sequence"/>
</dbReference>
<dbReference type="Pfam" id="PF11010">
    <property type="entry name" value="DUF2848"/>
    <property type="match status" value="1"/>
</dbReference>
<dbReference type="InterPro" id="IPR021269">
    <property type="entry name" value="DUF2848"/>
</dbReference>
<name>A0ABU5C361_9BACI</name>
<evidence type="ECO:0000313" key="1">
    <source>
        <dbReference type="EMBL" id="MDY0393737.1"/>
    </source>
</evidence>
<proteinExistence type="predicted"/>
<sequence>MKKSQTNPLYNMEIEGEEAKLKINKAYCIGYSGRDKEKTWMHIKELTEIGVPEPNEVPSLYPVGVRTVTQFESIEVIGDQTSGEAEIVLIFGDSLREAYITVGSDHTDRSLETVDINKSKQVCDKPFAAKAWKIDSILQYWDQLVLSSEMMVNGQWCKYQENTISSIISLEEIKDFLEKKQVALTNSIVFSGTVPLLDGFKYGERFRAALFDPITNDTISIEYEVTDIAVKEEA</sequence>
<reference evidence="1 2" key="1">
    <citation type="submission" date="2023-10" db="EMBL/GenBank/DDBJ databases">
        <title>Virgibacillus halophilus 5B73C genome.</title>
        <authorList>
            <person name="Miliotis G."/>
            <person name="Sengupta P."/>
            <person name="Hameed A."/>
            <person name="Chuvochina M."/>
            <person name="Mcdonagh F."/>
            <person name="Simpson A.C."/>
            <person name="Singh N.K."/>
            <person name="Rekha P.D."/>
            <person name="Raman K."/>
            <person name="Hugenholtz P."/>
            <person name="Venkateswaran K."/>
        </authorList>
    </citation>
    <scope>NUCLEOTIDE SEQUENCE [LARGE SCALE GENOMIC DNA]</scope>
    <source>
        <strain evidence="1 2">5B73C</strain>
    </source>
</reference>
<accession>A0ABU5C361</accession>
<gene>
    <name evidence="1" type="ORF">RWE15_03865</name>
</gene>
<evidence type="ECO:0000313" key="2">
    <source>
        <dbReference type="Proteomes" id="UP001281447"/>
    </source>
</evidence>
<keyword evidence="2" id="KW-1185">Reference proteome</keyword>
<organism evidence="1 2">
    <name type="scientific">Tigheibacillus halophilus</name>
    <dbReference type="NCBI Taxonomy" id="361280"/>
    <lineage>
        <taxon>Bacteria</taxon>
        <taxon>Bacillati</taxon>
        <taxon>Bacillota</taxon>
        <taxon>Bacilli</taxon>
        <taxon>Bacillales</taxon>
        <taxon>Bacillaceae</taxon>
        <taxon>Tigheibacillus</taxon>
    </lineage>
</organism>